<dbReference type="Proteomes" id="UP001497623">
    <property type="component" value="Unassembled WGS sequence"/>
</dbReference>
<dbReference type="InterPro" id="IPR036188">
    <property type="entry name" value="FAD/NAD-bd_sf"/>
</dbReference>
<feature type="domain" description="Glucose-methanol-choline oxidoreductase C-terminal" evidence="2">
    <location>
        <begin position="39"/>
        <end position="125"/>
    </location>
</feature>
<dbReference type="PANTHER" id="PTHR11552">
    <property type="entry name" value="GLUCOSE-METHANOL-CHOLINE GMC OXIDOREDUCTASE"/>
    <property type="match status" value="1"/>
</dbReference>
<feature type="non-terminal residue" evidence="3">
    <location>
        <position position="1"/>
    </location>
</feature>
<dbReference type="EMBL" id="CAXKWB010046136">
    <property type="protein sequence ID" value="CAL4163359.1"/>
    <property type="molecule type" value="Genomic_DNA"/>
</dbReference>
<evidence type="ECO:0000313" key="4">
    <source>
        <dbReference type="Proteomes" id="UP001497623"/>
    </source>
</evidence>
<feature type="non-terminal residue" evidence="3">
    <location>
        <position position="157"/>
    </location>
</feature>
<dbReference type="Gene3D" id="3.30.560.10">
    <property type="entry name" value="Glucose Oxidase, domain 3"/>
    <property type="match status" value="1"/>
</dbReference>
<dbReference type="InterPro" id="IPR012132">
    <property type="entry name" value="GMC_OxRdtase"/>
</dbReference>
<evidence type="ECO:0000313" key="3">
    <source>
        <dbReference type="EMBL" id="CAL4163359.1"/>
    </source>
</evidence>
<proteinExistence type="inferred from homology"/>
<protein>
    <recommendedName>
        <fullName evidence="2">Glucose-methanol-choline oxidoreductase C-terminal domain-containing protein</fullName>
    </recommendedName>
</protein>
<comment type="caution">
    <text evidence="3">The sequence shown here is derived from an EMBL/GenBank/DDBJ whole genome shotgun (WGS) entry which is preliminary data.</text>
</comment>
<dbReference type="Gene3D" id="3.50.50.60">
    <property type="entry name" value="FAD/NAD(P)-binding domain"/>
    <property type="match status" value="1"/>
</dbReference>
<comment type="similarity">
    <text evidence="1">Belongs to the GMC oxidoreductase family.</text>
</comment>
<dbReference type="SUPFAM" id="SSF54373">
    <property type="entry name" value="FAD-linked reductases, C-terminal domain"/>
    <property type="match status" value="1"/>
</dbReference>
<reference evidence="3 4" key="1">
    <citation type="submission" date="2024-05" db="EMBL/GenBank/DDBJ databases">
        <authorList>
            <person name="Wallberg A."/>
        </authorList>
    </citation>
    <scope>NUCLEOTIDE SEQUENCE [LARGE SCALE GENOMIC DNA]</scope>
</reference>
<dbReference type="AlphaFoldDB" id="A0AAV2S8Y2"/>
<accession>A0AAV2S8Y2</accession>
<gene>
    <name evidence="3" type="ORF">MNOR_LOCUS32959</name>
</gene>
<dbReference type="InterPro" id="IPR007867">
    <property type="entry name" value="GMC_OxRtase_C"/>
</dbReference>
<dbReference type="GO" id="GO:0050660">
    <property type="term" value="F:flavin adenine dinucleotide binding"/>
    <property type="evidence" value="ECO:0007669"/>
    <property type="project" value="InterPro"/>
</dbReference>
<organism evidence="3 4">
    <name type="scientific">Meganyctiphanes norvegica</name>
    <name type="common">Northern krill</name>
    <name type="synonym">Thysanopoda norvegica</name>
    <dbReference type="NCBI Taxonomy" id="48144"/>
    <lineage>
        <taxon>Eukaryota</taxon>
        <taxon>Metazoa</taxon>
        <taxon>Ecdysozoa</taxon>
        <taxon>Arthropoda</taxon>
        <taxon>Crustacea</taxon>
        <taxon>Multicrustacea</taxon>
        <taxon>Malacostraca</taxon>
        <taxon>Eumalacostraca</taxon>
        <taxon>Eucarida</taxon>
        <taxon>Euphausiacea</taxon>
        <taxon>Euphausiidae</taxon>
        <taxon>Meganyctiphanes</taxon>
    </lineage>
</organism>
<evidence type="ECO:0000256" key="1">
    <source>
        <dbReference type="ARBA" id="ARBA00010790"/>
    </source>
</evidence>
<keyword evidence="4" id="KW-1185">Reference proteome</keyword>
<dbReference type="PANTHER" id="PTHR11552:SF227">
    <property type="entry name" value="GLUCOSE DEHYDROGENASE [FAD, QUINONE]-LIKE PROTEIN"/>
    <property type="match status" value="1"/>
</dbReference>
<dbReference type="Pfam" id="PF05199">
    <property type="entry name" value="GMC_oxred_C"/>
    <property type="match status" value="1"/>
</dbReference>
<name>A0AAV2S8Y2_MEGNR</name>
<dbReference type="GO" id="GO:0016614">
    <property type="term" value="F:oxidoreductase activity, acting on CH-OH group of donors"/>
    <property type="evidence" value="ECO:0007669"/>
    <property type="project" value="InterPro"/>
</dbReference>
<evidence type="ECO:0000259" key="2">
    <source>
        <dbReference type="Pfam" id="PF05199"/>
    </source>
</evidence>
<dbReference type="SUPFAM" id="SSF51905">
    <property type="entry name" value="FAD/NAD(P)-binding domain"/>
    <property type="match status" value="1"/>
</dbReference>
<sequence length="157" mass="17594">PQVVIEYNTYGNLVLILAEKSLIYKEFRYPNQHQTYGSKIYNKIVPGCESQIFGSDFYLECVARHLTATIYHYCGTAKMGPVDDPEAVVDPQLRVYGVNGLRVVDASIFPIIPNGNTNAPTTMVAERAADLIKASWKQTTDNVNNVHNSDLIKDREL</sequence>